<accession>A0A3D3R0K1</accession>
<reference evidence="1 2" key="1">
    <citation type="journal article" date="2018" name="Nat. Biotechnol.">
        <title>A standardized bacterial taxonomy based on genome phylogeny substantially revises the tree of life.</title>
        <authorList>
            <person name="Parks D.H."/>
            <person name="Chuvochina M."/>
            <person name="Waite D.W."/>
            <person name="Rinke C."/>
            <person name="Skarshewski A."/>
            <person name="Chaumeil P.A."/>
            <person name="Hugenholtz P."/>
        </authorList>
    </citation>
    <scope>NUCLEOTIDE SEQUENCE [LARGE SCALE GENOMIC DNA]</scope>
    <source>
        <strain evidence="1">UBA9375</strain>
    </source>
</reference>
<dbReference type="Proteomes" id="UP000263642">
    <property type="component" value="Unassembled WGS sequence"/>
</dbReference>
<comment type="caution">
    <text evidence="1">The sequence shown here is derived from an EMBL/GenBank/DDBJ whole genome shotgun (WGS) entry which is preliminary data.</text>
</comment>
<evidence type="ECO:0000313" key="2">
    <source>
        <dbReference type="Proteomes" id="UP000263642"/>
    </source>
</evidence>
<evidence type="ECO:0000313" key="1">
    <source>
        <dbReference type="EMBL" id="HCO22381.1"/>
    </source>
</evidence>
<sequence length="75" mass="8356">MCPINSTIFRKSSNPTTTTPINSEAIPKYLEVAATPSIYRSVLQINKASPAMIEKMASNIVWPAYFFTTVKFGIR</sequence>
<dbReference type="AlphaFoldDB" id="A0A3D3R0K1"/>
<gene>
    <name evidence="1" type="ORF">DIT97_04705</name>
</gene>
<dbReference type="EMBL" id="DQAY01000029">
    <property type="protein sequence ID" value="HCO22381.1"/>
    <property type="molecule type" value="Genomic_DNA"/>
</dbReference>
<proteinExistence type="predicted"/>
<name>A0A3D3R0K1_9PLAN</name>
<organism evidence="1 2">
    <name type="scientific">Gimesia maris</name>
    <dbReference type="NCBI Taxonomy" id="122"/>
    <lineage>
        <taxon>Bacteria</taxon>
        <taxon>Pseudomonadati</taxon>
        <taxon>Planctomycetota</taxon>
        <taxon>Planctomycetia</taxon>
        <taxon>Planctomycetales</taxon>
        <taxon>Planctomycetaceae</taxon>
        <taxon>Gimesia</taxon>
    </lineage>
</organism>
<protein>
    <submittedName>
        <fullName evidence="1">Uncharacterized protein</fullName>
    </submittedName>
</protein>